<feature type="compositionally biased region" description="Polar residues" evidence="1">
    <location>
        <begin position="210"/>
        <end position="234"/>
    </location>
</feature>
<dbReference type="EMBL" id="LUGH01000412">
    <property type="protein sequence ID" value="OBZ85297.1"/>
    <property type="molecule type" value="Genomic_DNA"/>
</dbReference>
<evidence type="ECO:0000256" key="1">
    <source>
        <dbReference type="SAM" id="MobiDB-lite"/>
    </source>
</evidence>
<gene>
    <name evidence="2" type="ORF">A0J61_06651</name>
</gene>
<feature type="region of interest" description="Disordered" evidence="1">
    <location>
        <begin position="73"/>
        <end position="99"/>
    </location>
</feature>
<evidence type="ECO:0000313" key="2">
    <source>
        <dbReference type="EMBL" id="OBZ85297.1"/>
    </source>
</evidence>
<dbReference type="Proteomes" id="UP000093000">
    <property type="component" value="Unassembled WGS sequence"/>
</dbReference>
<feature type="compositionally biased region" description="Basic and acidic residues" evidence="1">
    <location>
        <begin position="88"/>
        <end position="99"/>
    </location>
</feature>
<accession>A0A1C7N8A8</accession>
<organism evidence="2 3">
    <name type="scientific">Choanephora cucurbitarum</name>
    <dbReference type="NCBI Taxonomy" id="101091"/>
    <lineage>
        <taxon>Eukaryota</taxon>
        <taxon>Fungi</taxon>
        <taxon>Fungi incertae sedis</taxon>
        <taxon>Mucoromycota</taxon>
        <taxon>Mucoromycotina</taxon>
        <taxon>Mucoromycetes</taxon>
        <taxon>Mucorales</taxon>
        <taxon>Mucorineae</taxon>
        <taxon>Choanephoraceae</taxon>
        <taxon>Choanephoroideae</taxon>
        <taxon>Choanephora</taxon>
    </lineage>
</organism>
<dbReference type="AlphaFoldDB" id="A0A1C7N8A8"/>
<reference evidence="2 3" key="1">
    <citation type="submission" date="2016-03" db="EMBL/GenBank/DDBJ databases">
        <title>Choanephora cucurbitarum.</title>
        <authorList>
            <person name="Min B."/>
            <person name="Park H."/>
            <person name="Park J.-H."/>
            <person name="Shin H.-D."/>
            <person name="Choi I.-G."/>
        </authorList>
    </citation>
    <scope>NUCLEOTIDE SEQUENCE [LARGE SCALE GENOMIC DNA]</scope>
    <source>
        <strain evidence="2 3">KUS-F28377</strain>
    </source>
</reference>
<evidence type="ECO:0000313" key="3">
    <source>
        <dbReference type="Proteomes" id="UP000093000"/>
    </source>
</evidence>
<comment type="caution">
    <text evidence="2">The sequence shown here is derived from an EMBL/GenBank/DDBJ whole genome shotgun (WGS) entry which is preliminary data.</text>
</comment>
<protein>
    <recommendedName>
        <fullName evidence="4">SAP domain-containing protein</fullName>
    </recommendedName>
</protein>
<feature type="region of interest" description="Disordered" evidence="1">
    <location>
        <begin position="186"/>
        <end position="234"/>
    </location>
</feature>
<proteinExistence type="predicted"/>
<keyword evidence="3" id="KW-1185">Reference proteome</keyword>
<name>A0A1C7N8A8_9FUNG</name>
<sequence>MKKTELIQLAKENKLPVSGTKNEIIIDLLTHQTAKIVGSTTPSSINVQPEQHQPEEDPVVNADWVNAFDMKVAQRRSSRKPFSPQTESNRESKPHPLNDAFKKTVLSPTFVSQAEERVEEEKAMDVKKELVDDELDGMDPLWVEAFALKVSSRDKRQKTQDTLSPMTSTELDPITITESAAIETKPMEAEPANVESSNTTPVETKPVHVDTNSMEQPTPTHSSHESSNPSNRQWTSAAIGSSMLIWYFGGEEGFSKLWNFFTSSS</sequence>
<dbReference type="InParanoid" id="A0A1C7N8A8"/>
<evidence type="ECO:0008006" key="4">
    <source>
        <dbReference type="Google" id="ProtNLM"/>
    </source>
</evidence>
<dbReference type="OrthoDB" id="2290844at2759"/>